<reference evidence="3 4" key="1">
    <citation type="journal article" date="2016" name="Nat. Commun.">
        <title>Ectomycorrhizal ecology is imprinted in the genome of the dominant symbiotic fungus Cenococcum geophilum.</title>
        <authorList>
            <consortium name="DOE Joint Genome Institute"/>
            <person name="Peter M."/>
            <person name="Kohler A."/>
            <person name="Ohm R.A."/>
            <person name="Kuo A."/>
            <person name="Krutzmann J."/>
            <person name="Morin E."/>
            <person name="Arend M."/>
            <person name="Barry K.W."/>
            <person name="Binder M."/>
            <person name="Choi C."/>
            <person name="Clum A."/>
            <person name="Copeland A."/>
            <person name="Grisel N."/>
            <person name="Haridas S."/>
            <person name="Kipfer T."/>
            <person name="LaButti K."/>
            <person name="Lindquist E."/>
            <person name="Lipzen A."/>
            <person name="Maire R."/>
            <person name="Meier B."/>
            <person name="Mihaltcheva S."/>
            <person name="Molinier V."/>
            <person name="Murat C."/>
            <person name="Poggeler S."/>
            <person name="Quandt C.A."/>
            <person name="Sperisen C."/>
            <person name="Tritt A."/>
            <person name="Tisserant E."/>
            <person name="Crous P.W."/>
            <person name="Henrissat B."/>
            <person name="Nehls U."/>
            <person name="Egli S."/>
            <person name="Spatafora J.W."/>
            <person name="Grigoriev I.V."/>
            <person name="Martin F.M."/>
        </authorList>
    </citation>
    <scope>NUCLEOTIDE SEQUENCE [LARGE SCALE GENOMIC DNA]</scope>
    <source>
        <strain evidence="3 4">CBS 459.81</strain>
    </source>
</reference>
<dbReference type="Gene3D" id="2.130.10.30">
    <property type="entry name" value="Regulator of chromosome condensation 1/beta-lactamase-inhibitor protein II"/>
    <property type="match status" value="1"/>
</dbReference>
<dbReference type="AlphaFoldDB" id="A0A8E2E182"/>
<accession>A0A8E2E182</accession>
<dbReference type="InterPro" id="IPR009091">
    <property type="entry name" value="RCC1/BLIP-II"/>
</dbReference>
<dbReference type="OrthoDB" id="5370059at2759"/>
<sequence length="238" mass="25369">MSNPTFNSAHDEAYNVPKEARPHLYHSIKSCGPGDLHVVANATTFTLLTPDGAVYTYGDPRYPRCLGRPPNHNSSNPSGFEEIEYLSHTPCRKIASAGWMTGALSNDGELFIWGQSEPGVDKAIAALNPSSANGEEEEDEADEFVKVVKVTVDGADATVTDFGIGTGHLVVVARVEEDGEVVKRAVLACGQGESGQLGIGGRPEFVGNLMEIEALRDMDVTGVMCGGRSSFLAVNLMR</sequence>
<dbReference type="PANTHER" id="PTHR22870">
    <property type="entry name" value="REGULATOR OF CHROMOSOME CONDENSATION"/>
    <property type="match status" value="1"/>
</dbReference>
<name>A0A8E2E182_9PEZI</name>
<protein>
    <recommendedName>
        <fullName evidence="5">RCC1/BLIP-II</fullName>
    </recommendedName>
</protein>
<evidence type="ECO:0000256" key="2">
    <source>
        <dbReference type="PROSITE-ProRule" id="PRU00235"/>
    </source>
</evidence>
<dbReference type="Proteomes" id="UP000250266">
    <property type="component" value="Unassembled WGS sequence"/>
</dbReference>
<evidence type="ECO:0000313" key="3">
    <source>
        <dbReference type="EMBL" id="OCK75486.1"/>
    </source>
</evidence>
<dbReference type="InterPro" id="IPR051210">
    <property type="entry name" value="Ub_ligase/GEF_domain"/>
</dbReference>
<gene>
    <name evidence="3" type="ORF">K432DRAFT_308384</name>
</gene>
<dbReference type="PANTHER" id="PTHR22870:SF408">
    <property type="entry name" value="OS09G0560450 PROTEIN"/>
    <property type="match status" value="1"/>
</dbReference>
<dbReference type="InterPro" id="IPR000408">
    <property type="entry name" value="Reg_chr_condens"/>
</dbReference>
<feature type="repeat" description="RCC1" evidence="2">
    <location>
        <begin position="52"/>
        <end position="107"/>
    </location>
</feature>
<keyword evidence="4" id="KW-1185">Reference proteome</keyword>
<proteinExistence type="predicted"/>
<evidence type="ECO:0000256" key="1">
    <source>
        <dbReference type="ARBA" id="ARBA00022737"/>
    </source>
</evidence>
<evidence type="ECO:0008006" key="5">
    <source>
        <dbReference type="Google" id="ProtNLM"/>
    </source>
</evidence>
<dbReference type="SUPFAM" id="SSF50985">
    <property type="entry name" value="RCC1/BLIP-II"/>
    <property type="match status" value="1"/>
</dbReference>
<dbReference type="PROSITE" id="PS50012">
    <property type="entry name" value="RCC1_3"/>
    <property type="match status" value="1"/>
</dbReference>
<organism evidence="3 4">
    <name type="scientific">Lepidopterella palustris CBS 459.81</name>
    <dbReference type="NCBI Taxonomy" id="1314670"/>
    <lineage>
        <taxon>Eukaryota</taxon>
        <taxon>Fungi</taxon>
        <taxon>Dikarya</taxon>
        <taxon>Ascomycota</taxon>
        <taxon>Pezizomycotina</taxon>
        <taxon>Dothideomycetes</taxon>
        <taxon>Pleosporomycetidae</taxon>
        <taxon>Mytilinidiales</taxon>
        <taxon>Argynnaceae</taxon>
        <taxon>Lepidopterella</taxon>
    </lineage>
</organism>
<keyword evidence="1" id="KW-0677">Repeat</keyword>
<evidence type="ECO:0000313" key="4">
    <source>
        <dbReference type="Proteomes" id="UP000250266"/>
    </source>
</evidence>
<dbReference type="EMBL" id="KV745311">
    <property type="protein sequence ID" value="OCK75486.1"/>
    <property type="molecule type" value="Genomic_DNA"/>
</dbReference>